<evidence type="ECO:0000313" key="5">
    <source>
        <dbReference type="Proteomes" id="UP000184394"/>
    </source>
</evidence>
<keyword evidence="2" id="KW-0862">Zinc</keyword>
<dbReference type="EMBL" id="FRCT01000004">
    <property type="protein sequence ID" value="SHM40331.1"/>
    <property type="molecule type" value="Genomic_DNA"/>
</dbReference>
<dbReference type="PROSITE" id="PS50023">
    <property type="entry name" value="LIM_DOMAIN_2"/>
    <property type="match status" value="1"/>
</dbReference>
<evidence type="ECO:0000256" key="1">
    <source>
        <dbReference type="ARBA" id="ARBA00022723"/>
    </source>
</evidence>
<dbReference type="AlphaFoldDB" id="A0A1M7IHX2"/>
<dbReference type="Proteomes" id="UP000184394">
    <property type="component" value="Unassembled WGS sequence"/>
</dbReference>
<gene>
    <name evidence="4" type="ORF">SAMN04487860_104129</name>
</gene>
<evidence type="ECO:0000259" key="3">
    <source>
        <dbReference type="PROSITE" id="PS50023"/>
    </source>
</evidence>
<reference evidence="4 5" key="1">
    <citation type="submission" date="2016-11" db="EMBL/GenBank/DDBJ databases">
        <authorList>
            <person name="Jaros S."/>
            <person name="Januszkiewicz K."/>
            <person name="Wedrychowicz H."/>
        </authorList>
    </citation>
    <scope>NUCLEOTIDE SEQUENCE [LARGE SCALE GENOMIC DNA]</scope>
    <source>
        <strain evidence="4 5">Y1</strain>
    </source>
</reference>
<evidence type="ECO:0000313" key="4">
    <source>
        <dbReference type="EMBL" id="SHM40331.1"/>
    </source>
</evidence>
<evidence type="ECO:0000256" key="2">
    <source>
        <dbReference type="ARBA" id="ARBA00022833"/>
    </source>
</evidence>
<keyword evidence="4" id="KW-0436">Ligase</keyword>
<feature type="domain" description="LIM zinc-binding" evidence="3">
    <location>
        <begin position="41"/>
        <end position="106"/>
    </location>
</feature>
<dbReference type="CDD" id="cd08368">
    <property type="entry name" value="LIM"/>
    <property type="match status" value="1"/>
</dbReference>
<dbReference type="GO" id="GO:0046872">
    <property type="term" value="F:metal ion binding"/>
    <property type="evidence" value="ECO:0007669"/>
    <property type="project" value="UniProtKB-KW"/>
</dbReference>
<protein>
    <submittedName>
        <fullName evidence="4">Putative amidoligase enzyme</fullName>
    </submittedName>
</protein>
<dbReference type="RefSeq" id="WP_072949730.1">
    <property type="nucleotide sequence ID" value="NZ_FRCT01000004.1"/>
</dbReference>
<proteinExistence type="predicted"/>
<organism evidence="4 5">
    <name type="scientific">Ruminococcus flavefaciens</name>
    <dbReference type="NCBI Taxonomy" id="1265"/>
    <lineage>
        <taxon>Bacteria</taxon>
        <taxon>Bacillati</taxon>
        <taxon>Bacillota</taxon>
        <taxon>Clostridia</taxon>
        <taxon>Eubacteriales</taxon>
        <taxon>Oscillospiraceae</taxon>
        <taxon>Ruminococcus</taxon>
    </lineage>
</organism>
<sequence>MEENNNVMYCSHCGAVIGEDEDYETIDGDIVCADCVENHTTTCDRCGRIIWTNESYGDDYTTLCSNCYHNHYTRCSCCDTLLHEDDAYHLDGYDYCSDCYHDEVDKCRSIHDYGYKPEPIFYGDGSRYFGVELEIDGAGKDSDNADEILAVANKDNEHIYIKGDGSLDDGMELVSHPMSLEYHKNYCWDDIMKKAIYLGYRSHQTSTCGLHVHVNRNCFGENRDTQDEVISRILYFIEHHWNEMLKFSRRTEYSMNRWAARYGFEKTGREILDKAKKGNNGRYAAVNLMNYATIEFRLFRGTLKYNTLIAVLELVDAICDIAITHTDEGLSNMSWSDFVDTIKQPELIQYLKERKLYVNDDINTEEDI</sequence>
<dbReference type="GO" id="GO:0016874">
    <property type="term" value="F:ligase activity"/>
    <property type="evidence" value="ECO:0007669"/>
    <property type="project" value="UniProtKB-KW"/>
</dbReference>
<dbReference type="Gene3D" id="2.10.110.10">
    <property type="entry name" value="Cysteine Rich Protein"/>
    <property type="match status" value="1"/>
</dbReference>
<dbReference type="InterPro" id="IPR001781">
    <property type="entry name" value="Znf_LIM"/>
</dbReference>
<dbReference type="OrthoDB" id="1955672at2"/>
<accession>A0A1M7IHX2</accession>
<name>A0A1M7IHX2_RUMFL</name>
<keyword evidence="1" id="KW-0479">Metal-binding</keyword>